<name>A0ABQ2L306_9BACL</name>
<dbReference type="EMBL" id="BMLN01000005">
    <property type="protein sequence ID" value="GGO00314.1"/>
    <property type="molecule type" value="Genomic_DNA"/>
</dbReference>
<dbReference type="Proteomes" id="UP000606653">
    <property type="component" value="Unassembled WGS sequence"/>
</dbReference>
<evidence type="ECO:0000313" key="1">
    <source>
        <dbReference type="EMBL" id="GGO00314.1"/>
    </source>
</evidence>
<protein>
    <submittedName>
        <fullName evidence="1">Uncharacterized protein</fullName>
    </submittedName>
</protein>
<organism evidence="1 2">
    <name type="scientific">Saccharibacillus kuerlensis</name>
    <dbReference type="NCBI Taxonomy" id="459527"/>
    <lineage>
        <taxon>Bacteria</taxon>
        <taxon>Bacillati</taxon>
        <taxon>Bacillota</taxon>
        <taxon>Bacilli</taxon>
        <taxon>Bacillales</taxon>
        <taxon>Paenibacillaceae</taxon>
        <taxon>Saccharibacillus</taxon>
    </lineage>
</organism>
<gene>
    <name evidence="1" type="ORF">GCM10010969_21380</name>
</gene>
<evidence type="ECO:0000313" key="2">
    <source>
        <dbReference type="Proteomes" id="UP000606653"/>
    </source>
</evidence>
<proteinExistence type="predicted"/>
<keyword evidence="2" id="KW-1185">Reference proteome</keyword>
<reference evidence="2" key="1">
    <citation type="journal article" date="2019" name="Int. J. Syst. Evol. Microbiol.">
        <title>The Global Catalogue of Microorganisms (GCM) 10K type strain sequencing project: providing services to taxonomists for standard genome sequencing and annotation.</title>
        <authorList>
            <consortium name="The Broad Institute Genomics Platform"/>
            <consortium name="The Broad Institute Genome Sequencing Center for Infectious Disease"/>
            <person name="Wu L."/>
            <person name="Ma J."/>
        </authorList>
    </citation>
    <scope>NUCLEOTIDE SEQUENCE [LARGE SCALE GENOMIC DNA]</scope>
    <source>
        <strain evidence="2">CGMCC 1.6964</strain>
    </source>
</reference>
<comment type="caution">
    <text evidence="1">The sequence shown here is derived from an EMBL/GenBank/DDBJ whole genome shotgun (WGS) entry which is preliminary data.</text>
</comment>
<accession>A0ABQ2L306</accession>
<sequence>MDVNVNVDAAQNGLRIGMDTDTGSPSEPLFAQSDPEEMFLPQSHEPFCNDFMNALSKDPLSEDFLRKKRYEERD</sequence>